<sequence length="160" mass="18741">MNRVHFCWMDADSMYLAISRSIIEGYKQQFKHAIEDQQFWDDHYKDWLPWKCCTIAEEKKLLGCATESQRESFICLAPKYYSSIDGDIECVIRMKGVNEKNSADSTFLLCYMNYDPVKKHQIPQSSKNYCTNLPLNDLSPSPLILVTYYQFINFFSALIT</sequence>
<dbReference type="OrthoDB" id="6153129at2759"/>
<name>A0A5J4W7V2_9EUKA</name>
<reference evidence="1 2" key="1">
    <citation type="submission" date="2019-03" db="EMBL/GenBank/DDBJ databases">
        <title>Single cell metagenomics reveals metabolic interactions within the superorganism composed of flagellate Streblomastix strix and complex community of Bacteroidetes bacteria on its surface.</title>
        <authorList>
            <person name="Treitli S.C."/>
            <person name="Kolisko M."/>
            <person name="Husnik F."/>
            <person name="Keeling P."/>
            <person name="Hampl V."/>
        </authorList>
    </citation>
    <scope>NUCLEOTIDE SEQUENCE [LARGE SCALE GENOMIC DNA]</scope>
    <source>
        <strain evidence="1">ST1C</strain>
    </source>
</reference>
<comment type="caution">
    <text evidence="1">The sequence shown here is derived from an EMBL/GenBank/DDBJ whole genome shotgun (WGS) entry which is preliminary data.</text>
</comment>
<proteinExistence type="predicted"/>
<dbReference type="EMBL" id="SNRW01003107">
    <property type="protein sequence ID" value="KAA6390785.1"/>
    <property type="molecule type" value="Genomic_DNA"/>
</dbReference>
<dbReference type="Proteomes" id="UP000324800">
    <property type="component" value="Unassembled WGS sequence"/>
</dbReference>
<dbReference type="AlphaFoldDB" id="A0A5J4W7V2"/>
<gene>
    <name evidence="1" type="ORF">EZS28_013687</name>
</gene>
<accession>A0A5J4W7V2</accession>
<protein>
    <submittedName>
        <fullName evidence="1">Uncharacterized protein</fullName>
    </submittedName>
</protein>
<evidence type="ECO:0000313" key="2">
    <source>
        <dbReference type="Proteomes" id="UP000324800"/>
    </source>
</evidence>
<organism evidence="1 2">
    <name type="scientific">Streblomastix strix</name>
    <dbReference type="NCBI Taxonomy" id="222440"/>
    <lineage>
        <taxon>Eukaryota</taxon>
        <taxon>Metamonada</taxon>
        <taxon>Preaxostyla</taxon>
        <taxon>Oxymonadida</taxon>
        <taxon>Streblomastigidae</taxon>
        <taxon>Streblomastix</taxon>
    </lineage>
</organism>
<evidence type="ECO:0000313" key="1">
    <source>
        <dbReference type="EMBL" id="KAA6390785.1"/>
    </source>
</evidence>